<organism evidence="1 2">
    <name type="scientific">Smallanthus sonchifolius</name>
    <dbReference type="NCBI Taxonomy" id="185202"/>
    <lineage>
        <taxon>Eukaryota</taxon>
        <taxon>Viridiplantae</taxon>
        <taxon>Streptophyta</taxon>
        <taxon>Embryophyta</taxon>
        <taxon>Tracheophyta</taxon>
        <taxon>Spermatophyta</taxon>
        <taxon>Magnoliopsida</taxon>
        <taxon>eudicotyledons</taxon>
        <taxon>Gunneridae</taxon>
        <taxon>Pentapetalae</taxon>
        <taxon>asterids</taxon>
        <taxon>campanulids</taxon>
        <taxon>Asterales</taxon>
        <taxon>Asteraceae</taxon>
        <taxon>Asteroideae</taxon>
        <taxon>Heliantheae alliance</taxon>
        <taxon>Millerieae</taxon>
        <taxon>Smallanthus</taxon>
    </lineage>
</organism>
<protein>
    <submittedName>
        <fullName evidence="1">Uncharacterized protein</fullName>
    </submittedName>
</protein>
<accession>A0ACB9J9X4</accession>
<evidence type="ECO:0000313" key="2">
    <source>
        <dbReference type="Proteomes" id="UP001056120"/>
    </source>
</evidence>
<keyword evidence="2" id="KW-1185">Reference proteome</keyword>
<reference evidence="1 2" key="2">
    <citation type="journal article" date="2022" name="Mol. Ecol. Resour.">
        <title>The genomes of chicory, endive, great burdock and yacon provide insights into Asteraceae paleo-polyploidization history and plant inulin production.</title>
        <authorList>
            <person name="Fan W."/>
            <person name="Wang S."/>
            <person name="Wang H."/>
            <person name="Wang A."/>
            <person name="Jiang F."/>
            <person name="Liu H."/>
            <person name="Zhao H."/>
            <person name="Xu D."/>
            <person name="Zhang Y."/>
        </authorList>
    </citation>
    <scope>NUCLEOTIDE SEQUENCE [LARGE SCALE GENOMIC DNA]</scope>
    <source>
        <strain evidence="2">cv. Yunnan</strain>
        <tissue evidence="1">Leaves</tissue>
    </source>
</reference>
<gene>
    <name evidence="1" type="ORF">L1987_10736</name>
</gene>
<dbReference type="EMBL" id="CM042021">
    <property type="protein sequence ID" value="KAI3816951.1"/>
    <property type="molecule type" value="Genomic_DNA"/>
</dbReference>
<evidence type="ECO:0000313" key="1">
    <source>
        <dbReference type="EMBL" id="KAI3816951.1"/>
    </source>
</evidence>
<reference evidence="2" key="1">
    <citation type="journal article" date="2022" name="Mol. Ecol. Resour.">
        <title>The genomes of chicory, endive, great burdock and yacon provide insights into Asteraceae palaeo-polyploidization history and plant inulin production.</title>
        <authorList>
            <person name="Fan W."/>
            <person name="Wang S."/>
            <person name="Wang H."/>
            <person name="Wang A."/>
            <person name="Jiang F."/>
            <person name="Liu H."/>
            <person name="Zhao H."/>
            <person name="Xu D."/>
            <person name="Zhang Y."/>
        </authorList>
    </citation>
    <scope>NUCLEOTIDE SEQUENCE [LARGE SCALE GENOMIC DNA]</scope>
    <source>
        <strain evidence="2">cv. Yunnan</strain>
    </source>
</reference>
<comment type="caution">
    <text evidence="1">The sequence shown here is derived from an EMBL/GenBank/DDBJ whole genome shotgun (WGS) entry which is preliminary data.</text>
</comment>
<proteinExistence type="predicted"/>
<dbReference type="Proteomes" id="UP001056120">
    <property type="component" value="Linkage Group LG04"/>
</dbReference>
<sequence>MAPSTTSAADAGIPTPEKPPGFVVNALKRKHSYIQFFAMTGIFMLSMRSVGQKYRIHDLQEDTAALEKEQSSLSDRINHIKNSLLAEAALDNTGTFAARLRCSLDCLLRLGFKVMTSNDYNILEFAKS</sequence>
<name>A0ACB9J9X4_9ASTR</name>